<keyword evidence="3" id="KW-1185">Reference proteome</keyword>
<dbReference type="PATRIC" id="fig|740709.3.peg.262"/>
<evidence type="ECO:0008006" key="4">
    <source>
        <dbReference type="Google" id="ProtNLM"/>
    </source>
</evidence>
<proteinExistence type="predicted"/>
<dbReference type="Proteomes" id="UP000014115">
    <property type="component" value="Unassembled WGS sequence"/>
</dbReference>
<dbReference type="RefSeq" id="WP_008487225.1">
    <property type="nucleotide sequence ID" value="NZ_AMRG01000002.1"/>
</dbReference>
<evidence type="ECO:0000313" key="3">
    <source>
        <dbReference type="Proteomes" id="UP000014115"/>
    </source>
</evidence>
<evidence type="ECO:0000256" key="1">
    <source>
        <dbReference type="SAM" id="Phobius"/>
    </source>
</evidence>
<name>K2KJC5_9GAMM</name>
<dbReference type="OrthoDB" id="6238864at2"/>
<keyword evidence="1" id="KW-0472">Membrane</keyword>
<dbReference type="AlphaFoldDB" id="K2KJC5"/>
<keyword evidence="1" id="KW-1133">Transmembrane helix</keyword>
<feature type="transmembrane region" description="Helical" evidence="1">
    <location>
        <begin position="35"/>
        <end position="54"/>
    </location>
</feature>
<comment type="caution">
    <text evidence="2">The sequence shown here is derived from an EMBL/GenBank/DDBJ whole genome shotgun (WGS) entry which is preliminary data.</text>
</comment>
<keyword evidence="1" id="KW-0812">Transmembrane</keyword>
<evidence type="ECO:0000313" key="2">
    <source>
        <dbReference type="EMBL" id="EKE86837.1"/>
    </source>
</evidence>
<dbReference type="EMBL" id="AMRG01000002">
    <property type="protein sequence ID" value="EKE86837.1"/>
    <property type="molecule type" value="Genomic_DNA"/>
</dbReference>
<accession>K2KJC5</accession>
<sequence length="96" mass="10617">MHSDRNSVWRTVIPLLLLVAGLVTAALNSAYEMKIIGAAAAAIAAVWLAASRIGKKDEQRQRANTSQKPLQWYQSPLVWIPIIAIIGYLLSLLLRH</sequence>
<protein>
    <recommendedName>
        <fullName evidence="4">Transmembrane protein</fullName>
    </recommendedName>
</protein>
<dbReference type="STRING" id="740709.A10D4_01307"/>
<reference evidence="2 3" key="1">
    <citation type="journal article" date="2012" name="J. Bacteriol.">
        <title>Genome Sequence of Idiomarina xiamenensis Type Strain 10-D-4.</title>
        <authorList>
            <person name="Lai Q."/>
            <person name="Wang L."/>
            <person name="Wang W."/>
            <person name="Shao Z."/>
        </authorList>
    </citation>
    <scope>NUCLEOTIDE SEQUENCE [LARGE SCALE GENOMIC DNA]</scope>
    <source>
        <strain evidence="2 3">10-D-4</strain>
    </source>
</reference>
<gene>
    <name evidence="2" type="ORF">A10D4_01307</name>
</gene>
<feature type="transmembrane region" description="Helical" evidence="1">
    <location>
        <begin position="75"/>
        <end position="94"/>
    </location>
</feature>
<organism evidence="2 3">
    <name type="scientific">Idiomarina xiamenensis 10-D-4</name>
    <dbReference type="NCBI Taxonomy" id="740709"/>
    <lineage>
        <taxon>Bacteria</taxon>
        <taxon>Pseudomonadati</taxon>
        <taxon>Pseudomonadota</taxon>
        <taxon>Gammaproteobacteria</taxon>
        <taxon>Alteromonadales</taxon>
        <taxon>Idiomarinaceae</taxon>
        <taxon>Idiomarina</taxon>
    </lineage>
</organism>